<evidence type="ECO:0000313" key="2">
    <source>
        <dbReference type="Proteomes" id="UP000222542"/>
    </source>
</evidence>
<sequence>MDFSFFSNFLWFKPQSGNDMASTVVSTSTIMKTPKEKAQFDAKFWKWTVFSFVPWAKGAEGNIQMPTTVNKKLKSRRPSRESVDSLARTSTIRFRPYVSKVPWHTGPRAFLSHFFPRYGHYCGPNWSSGKDGGSPIWDRRPIDWLDFCCYCHDMGYDTHDQAELLKADLAFLECLEKPNMSTRGDPHVALLYKTMCISGAKNCFIGIILYSSYSQLLMTDLATPSVLNAGLRNILIPYRQQLVSLQSQQLSFGFGWLSGIMEPAKCLKDRFIWLQK</sequence>
<dbReference type="Gramene" id="PHT93879">
    <property type="protein sequence ID" value="PHT93879"/>
    <property type="gene ID" value="T459_01761"/>
</dbReference>
<reference evidence="1 2" key="2">
    <citation type="journal article" date="2017" name="Genome Biol.">
        <title>New reference genome sequences of hot pepper reveal the massive evolution of plant disease-resistance genes by retroduplication.</title>
        <authorList>
            <person name="Kim S."/>
            <person name="Park J."/>
            <person name="Yeom S.I."/>
            <person name="Kim Y.M."/>
            <person name="Seo E."/>
            <person name="Kim K.T."/>
            <person name="Kim M.S."/>
            <person name="Lee J.M."/>
            <person name="Cheong K."/>
            <person name="Shin H.S."/>
            <person name="Kim S.B."/>
            <person name="Han K."/>
            <person name="Lee J."/>
            <person name="Park M."/>
            <person name="Lee H.A."/>
            <person name="Lee H.Y."/>
            <person name="Lee Y."/>
            <person name="Oh S."/>
            <person name="Lee J.H."/>
            <person name="Choi E."/>
            <person name="Choi E."/>
            <person name="Lee S.E."/>
            <person name="Jeon J."/>
            <person name="Kim H."/>
            <person name="Choi G."/>
            <person name="Song H."/>
            <person name="Lee J."/>
            <person name="Lee S.C."/>
            <person name="Kwon J.K."/>
            <person name="Lee H.Y."/>
            <person name="Koo N."/>
            <person name="Hong Y."/>
            <person name="Kim R.W."/>
            <person name="Kang W.H."/>
            <person name="Huh J.H."/>
            <person name="Kang B.C."/>
            <person name="Yang T.J."/>
            <person name="Lee Y.H."/>
            <person name="Bennetzen J.L."/>
            <person name="Choi D."/>
        </authorList>
    </citation>
    <scope>NUCLEOTIDE SEQUENCE [LARGE SCALE GENOMIC DNA]</scope>
    <source>
        <strain evidence="2">cv. CM334</strain>
    </source>
</reference>
<dbReference type="PANTHER" id="PTHR37246">
    <property type="entry name" value="OS07G0658000 PROTEIN"/>
    <property type="match status" value="1"/>
</dbReference>
<dbReference type="Gene3D" id="1.20.90.10">
    <property type="entry name" value="Phospholipase A2 domain"/>
    <property type="match status" value="1"/>
</dbReference>
<name>A0A2G3AI09_CAPAN</name>
<dbReference type="InterPro" id="IPR036444">
    <property type="entry name" value="PLipase_A2_dom_sf"/>
</dbReference>
<dbReference type="EMBL" id="AYRZ02000001">
    <property type="protein sequence ID" value="PHT93879.1"/>
    <property type="molecule type" value="Genomic_DNA"/>
</dbReference>
<dbReference type="GO" id="GO:0006644">
    <property type="term" value="P:phospholipid metabolic process"/>
    <property type="evidence" value="ECO:0007669"/>
    <property type="project" value="InterPro"/>
</dbReference>
<dbReference type="SUPFAM" id="SSF48619">
    <property type="entry name" value="Phospholipase A2, PLA2"/>
    <property type="match status" value="1"/>
</dbReference>
<dbReference type="OMA" id="DIKIWTW"/>
<keyword evidence="2" id="KW-1185">Reference proteome</keyword>
<organism evidence="1 2">
    <name type="scientific">Capsicum annuum</name>
    <name type="common">Capsicum pepper</name>
    <dbReference type="NCBI Taxonomy" id="4072"/>
    <lineage>
        <taxon>Eukaryota</taxon>
        <taxon>Viridiplantae</taxon>
        <taxon>Streptophyta</taxon>
        <taxon>Embryophyta</taxon>
        <taxon>Tracheophyta</taxon>
        <taxon>Spermatophyta</taxon>
        <taxon>Magnoliopsida</taxon>
        <taxon>eudicotyledons</taxon>
        <taxon>Gunneridae</taxon>
        <taxon>Pentapetalae</taxon>
        <taxon>asterids</taxon>
        <taxon>lamiids</taxon>
        <taxon>Solanales</taxon>
        <taxon>Solanaceae</taxon>
        <taxon>Solanoideae</taxon>
        <taxon>Capsiceae</taxon>
        <taxon>Capsicum</taxon>
    </lineage>
</organism>
<dbReference type="GO" id="GO:0050482">
    <property type="term" value="P:arachidonate secretion"/>
    <property type="evidence" value="ECO:0007669"/>
    <property type="project" value="InterPro"/>
</dbReference>
<proteinExistence type="predicted"/>
<gene>
    <name evidence="1" type="ORF">T459_01761</name>
</gene>
<comment type="caution">
    <text evidence="1">The sequence shown here is derived from an EMBL/GenBank/DDBJ whole genome shotgun (WGS) entry which is preliminary data.</text>
</comment>
<reference evidence="1 2" key="1">
    <citation type="journal article" date="2014" name="Nat. Genet.">
        <title>Genome sequence of the hot pepper provides insights into the evolution of pungency in Capsicum species.</title>
        <authorList>
            <person name="Kim S."/>
            <person name="Park M."/>
            <person name="Yeom S.I."/>
            <person name="Kim Y.M."/>
            <person name="Lee J.M."/>
            <person name="Lee H.A."/>
            <person name="Seo E."/>
            <person name="Choi J."/>
            <person name="Cheong K."/>
            <person name="Kim K.T."/>
            <person name="Jung K."/>
            <person name="Lee G.W."/>
            <person name="Oh S.K."/>
            <person name="Bae C."/>
            <person name="Kim S.B."/>
            <person name="Lee H.Y."/>
            <person name="Kim S.Y."/>
            <person name="Kim M.S."/>
            <person name="Kang B.C."/>
            <person name="Jo Y.D."/>
            <person name="Yang H.B."/>
            <person name="Jeong H.J."/>
            <person name="Kang W.H."/>
            <person name="Kwon J.K."/>
            <person name="Shin C."/>
            <person name="Lim J.Y."/>
            <person name="Park J.H."/>
            <person name="Huh J.H."/>
            <person name="Kim J.S."/>
            <person name="Kim B.D."/>
            <person name="Cohen O."/>
            <person name="Paran I."/>
            <person name="Suh M.C."/>
            <person name="Lee S.B."/>
            <person name="Kim Y.K."/>
            <person name="Shin Y."/>
            <person name="Noh S.J."/>
            <person name="Park J."/>
            <person name="Seo Y.S."/>
            <person name="Kwon S.Y."/>
            <person name="Kim H.A."/>
            <person name="Park J.M."/>
            <person name="Kim H.J."/>
            <person name="Choi S.B."/>
            <person name="Bosland P.W."/>
            <person name="Reeves G."/>
            <person name="Jo S.H."/>
            <person name="Lee B.W."/>
            <person name="Cho H.T."/>
            <person name="Choi H.S."/>
            <person name="Lee M.S."/>
            <person name="Yu Y."/>
            <person name="Do Choi Y."/>
            <person name="Park B.S."/>
            <person name="van Deynze A."/>
            <person name="Ashrafi H."/>
            <person name="Hill T."/>
            <person name="Kim W.T."/>
            <person name="Pai H.S."/>
            <person name="Ahn H.K."/>
            <person name="Yeam I."/>
            <person name="Giovannoni J.J."/>
            <person name="Rose J.K."/>
            <person name="Sorensen I."/>
            <person name="Lee S.J."/>
            <person name="Kim R.W."/>
            <person name="Choi I.Y."/>
            <person name="Choi B.S."/>
            <person name="Lim J.S."/>
            <person name="Lee Y.H."/>
            <person name="Choi D."/>
        </authorList>
    </citation>
    <scope>NUCLEOTIDE SEQUENCE [LARGE SCALE GENOMIC DNA]</scope>
    <source>
        <strain evidence="2">cv. CM334</strain>
    </source>
</reference>
<dbReference type="Proteomes" id="UP000222542">
    <property type="component" value="Unassembled WGS sequence"/>
</dbReference>
<dbReference type="STRING" id="4072.A0A2G3AI09"/>
<protein>
    <recommendedName>
        <fullName evidence="3">Phospholipase A2 family protein</fullName>
    </recommendedName>
</protein>
<dbReference type="AlphaFoldDB" id="A0A2G3AI09"/>
<dbReference type="PANTHER" id="PTHR37246:SF1">
    <property type="entry name" value="PHOSPHOLIPASE A2 FAMILY PROTEIN"/>
    <property type="match status" value="1"/>
</dbReference>
<accession>A0A2G3AI09</accession>
<dbReference type="GO" id="GO:0004623">
    <property type="term" value="F:phospholipase A2 activity"/>
    <property type="evidence" value="ECO:0007669"/>
    <property type="project" value="InterPro"/>
</dbReference>
<evidence type="ECO:0000313" key="1">
    <source>
        <dbReference type="EMBL" id="PHT93879.1"/>
    </source>
</evidence>
<evidence type="ECO:0008006" key="3">
    <source>
        <dbReference type="Google" id="ProtNLM"/>
    </source>
</evidence>